<dbReference type="SUPFAM" id="SSF55120">
    <property type="entry name" value="Pseudouridine synthase"/>
    <property type="match status" value="1"/>
</dbReference>
<comment type="subunit">
    <text evidence="4">Homodimer.</text>
</comment>
<dbReference type="InterPro" id="IPR020103">
    <property type="entry name" value="PsdUridine_synth_cat_dom_sf"/>
</dbReference>
<evidence type="ECO:0000256" key="2">
    <source>
        <dbReference type="ARBA" id="ARBA00022694"/>
    </source>
</evidence>
<dbReference type="PANTHER" id="PTHR11142:SF0">
    <property type="entry name" value="TRNA PSEUDOURIDINE SYNTHASE-LIKE 1"/>
    <property type="match status" value="1"/>
</dbReference>
<dbReference type="NCBIfam" id="TIGR00071">
    <property type="entry name" value="hisT_truA"/>
    <property type="match status" value="1"/>
</dbReference>
<keyword evidence="3 4" id="KW-0413">Isomerase</keyword>
<dbReference type="InterPro" id="IPR020094">
    <property type="entry name" value="TruA/RsuA/RluB/E/F_N"/>
</dbReference>
<dbReference type="HAMAP" id="MF_00171">
    <property type="entry name" value="TruA"/>
    <property type="match status" value="1"/>
</dbReference>
<evidence type="ECO:0000259" key="6">
    <source>
        <dbReference type="Pfam" id="PF01416"/>
    </source>
</evidence>
<sequence>MKNIVLKIAYDGTSYHGYQEQPGYSTVEGELYKAVESTVGHKVKLYMAGRTDKGVHALGQTVNFYSNTTIDLGNLPKVINYHLPGDISVMGAKYAEEDFHSRYSAKKKFYRYIIYRGKYRNPLYENRAYHFPYTLDLDKMRKSMECLIGEHDFKSFMGRHAVVKDTIRTINKIEITEKGELVYIDFYGKSFLKNMVRVLVGTAIEIGTNHRDVDFMNRALIAQKRTSAGPTAPSCGLYLMKIYY</sequence>
<evidence type="ECO:0000256" key="4">
    <source>
        <dbReference type="HAMAP-Rule" id="MF_00171"/>
    </source>
</evidence>
<feature type="binding site" evidence="4">
    <location>
        <position position="110"/>
    </location>
    <ligand>
        <name>substrate</name>
    </ligand>
</feature>
<comment type="similarity">
    <text evidence="1 4 5">Belongs to the tRNA pseudouridine synthase TruA family.</text>
</comment>
<dbReference type="InterPro" id="IPR020097">
    <property type="entry name" value="PsdUridine_synth_TruA_a/b_dom"/>
</dbReference>
<protein>
    <recommendedName>
        <fullName evidence="4">tRNA pseudouridine synthase A</fullName>
        <ecNumber evidence="4">5.4.99.12</ecNumber>
    </recommendedName>
    <alternativeName>
        <fullName evidence="4">tRNA pseudouridine(38-40) synthase</fullName>
    </alternativeName>
    <alternativeName>
        <fullName evidence="4">tRNA pseudouridylate synthase I</fullName>
    </alternativeName>
    <alternativeName>
        <fullName evidence="4">tRNA-uridine isomerase I</fullName>
    </alternativeName>
</protein>
<keyword evidence="8" id="KW-1185">Reference proteome</keyword>
<dbReference type="Gene3D" id="3.30.70.660">
    <property type="entry name" value="Pseudouridine synthase I, catalytic domain, C-terminal subdomain"/>
    <property type="match status" value="1"/>
</dbReference>
<feature type="active site" description="Nucleophile" evidence="4">
    <location>
        <position position="52"/>
    </location>
</feature>
<dbReference type="PANTHER" id="PTHR11142">
    <property type="entry name" value="PSEUDOURIDYLATE SYNTHASE"/>
    <property type="match status" value="1"/>
</dbReference>
<comment type="function">
    <text evidence="4">Formation of pseudouridine at positions 38, 39 and 40 in the anticodon stem and loop of transfer RNAs.</text>
</comment>
<comment type="caution">
    <text evidence="4">Lacks conserved residue(s) required for the propagation of feature annotation.</text>
</comment>
<accession>A0ABS4KA85</accession>
<gene>
    <name evidence="4" type="primary">truA</name>
    <name evidence="7" type="ORF">J2Z71_000203</name>
</gene>
<comment type="catalytic activity">
    <reaction evidence="4 5">
        <text>uridine(38/39/40) in tRNA = pseudouridine(38/39/40) in tRNA</text>
        <dbReference type="Rhea" id="RHEA:22376"/>
        <dbReference type="Rhea" id="RHEA-COMP:10085"/>
        <dbReference type="Rhea" id="RHEA-COMP:10087"/>
        <dbReference type="ChEBI" id="CHEBI:65314"/>
        <dbReference type="ChEBI" id="CHEBI:65315"/>
        <dbReference type="EC" id="5.4.99.12"/>
    </reaction>
</comment>
<dbReference type="PIRSF" id="PIRSF001430">
    <property type="entry name" value="tRNA_psdUrid_synth"/>
    <property type="match status" value="1"/>
</dbReference>
<dbReference type="GO" id="GO:0160147">
    <property type="term" value="F:tRNA pseudouridine(38-40) synthase activity"/>
    <property type="evidence" value="ECO:0007669"/>
    <property type="project" value="UniProtKB-EC"/>
</dbReference>
<keyword evidence="2 4" id="KW-0819">tRNA processing</keyword>
<evidence type="ECO:0000256" key="3">
    <source>
        <dbReference type="ARBA" id="ARBA00023235"/>
    </source>
</evidence>
<dbReference type="Proteomes" id="UP001519306">
    <property type="component" value="Unassembled WGS sequence"/>
</dbReference>
<dbReference type="RefSeq" id="WP_210059996.1">
    <property type="nucleotide sequence ID" value="NZ_JAGGLJ010000002.1"/>
</dbReference>
<dbReference type="Pfam" id="PF01416">
    <property type="entry name" value="PseudoU_synth_1"/>
    <property type="match status" value="2"/>
</dbReference>
<reference evidence="7 8" key="1">
    <citation type="submission" date="2021-03" db="EMBL/GenBank/DDBJ databases">
        <title>Genomic Encyclopedia of Type Strains, Phase IV (KMG-IV): sequencing the most valuable type-strain genomes for metagenomic binning, comparative biology and taxonomic classification.</title>
        <authorList>
            <person name="Goeker M."/>
        </authorList>
    </citation>
    <scope>NUCLEOTIDE SEQUENCE [LARGE SCALE GENOMIC DNA]</scope>
    <source>
        <strain evidence="7 8">DSM 27563</strain>
    </source>
</reference>
<evidence type="ECO:0000313" key="8">
    <source>
        <dbReference type="Proteomes" id="UP001519306"/>
    </source>
</evidence>
<evidence type="ECO:0000256" key="1">
    <source>
        <dbReference type="ARBA" id="ARBA00009375"/>
    </source>
</evidence>
<dbReference type="EMBL" id="JAGGLJ010000002">
    <property type="protein sequence ID" value="MBP2024687.1"/>
    <property type="molecule type" value="Genomic_DNA"/>
</dbReference>
<dbReference type="CDD" id="cd02570">
    <property type="entry name" value="PseudoU_synth_EcTruA"/>
    <property type="match status" value="1"/>
</dbReference>
<dbReference type="InterPro" id="IPR020095">
    <property type="entry name" value="PsdUridine_synth_TruA_C"/>
</dbReference>
<feature type="domain" description="Pseudouridine synthase I TruA alpha/beta" evidence="6">
    <location>
        <begin position="9"/>
        <end position="104"/>
    </location>
</feature>
<evidence type="ECO:0000256" key="5">
    <source>
        <dbReference type="RuleBase" id="RU003792"/>
    </source>
</evidence>
<dbReference type="Gene3D" id="3.30.70.580">
    <property type="entry name" value="Pseudouridine synthase I, catalytic domain, N-terminal subdomain"/>
    <property type="match status" value="1"/>
</dbReference>
<feature type="domain" description="Pseudouridine synthase I TruA alpha/beta" evidence="6">
    <location>
        <begin position="147"/>
        <end position="244"/>
    </location>
</feature>
<dbReference type="InterPro" id="IPR001406">
    <property type="entry name" value="PsdUridine_synth_TruA"/>
</dbReference>
<comment type="caution">
    <text evidence="7">The sequence shown here is derived from an EMBL/GenBank/DDBJ whole genome shotgun (WGS) entry which is preliminary data.</text>
</comment>
<name>A0ABS4KA85_9FIRM</name>
<dbReference type="EC" id="5.4.99.12" evidence="4"/>
<evidence type="ECO:0000313" key="7">
    <source>
        <dbReference type="EMBL" id="MBP2024687.1"/>
    </source>
</evidence>
<organism evidence="7 8">
    <name type="scientific">Peptoniphilus stercorisuis</name>
    <dbReference type="NCBI Taxonomy" id="1436965"/>
    <lineage>
        <taxon>Bacteria</taxon>
        <taxon>Bacillati</taxon>
        <taxon>Bacillota</taxon>
        <taxon>Tissierellia</taxon>
        <taxon>Tissierellales</taxon>
        <taxon>Peptoniphilaceae</taxon>
        <taxon>Peptoniphilus</taxon>
    </lineage>
</organism>
<proteinExistence type="inferred from homology"/>